<reference evidence="1 2" key="1">
    <citation type="submission" date="2018-08" db="EMBL/GenBank/DDBJ databases">
        <title>Genomic Encyclopedia of Type Strains, Phase IV (KMG-IV): sequencing the most valuable type-strain genomes for metagenomic binning, comparative biology and taxonomic classification.</title>
        <authorList>
            <person name="Goeker M."/>
        </authorList>
    </citation>
    <scope>NUCLEOTIDE SEQUENCE [LARGE SCALE GENOMIC DNA]</scope>
    <source>
        <strain evidence="1 2">DSM 17274</strain>
    </source>
</reference>
<name>A0A3E0AUM2_9STAP</name>
<keyword evidence="2" id="KW-1185">Reference proteome</keyword>
<proteinExistence type="predicted"/>
<organism evidence="1 2">
    <name type="scientific">Jeotgalicoccus halotolerans</name>
    <dbReference type="NCBI Taxonomy" id="157227"/>
    <lineage>
        <taxon>Bacteria</taxon>
        <taxon>Bacillati</taxon>
        <taxon>Bacillota</taxon>
        <taxon>Bacilli</taxon>
        <taxon>Bacillales</taxon>
        <taxon>Staphylococcaceae</taxon>
        <taxon>Jeotgalicoccus</taxon>
    </lineage>
</organism>
<comment type="caution">
    <text evidence="1">The sequence shown here is derived from an EMBL/GenBank/DDBJ whole genome shotgun (WGS) entry which is preliminary data.</text>
</comment>
<evidence type="ECO:0000313" key="1">
    <source>
        <dbReference type="EMBL" id="REG23468.1"/>
    </source>
</evidence>
<dbReference type="EMBL" id="QUMW01000013">
    <property type="protein sequence ID" value="REG23468.1"/>
    <property type="molecule type" value="Genomic_DNA"/>
</dbReference>
<sequence length="49" mass="5601">MRKAADIETKPLEYADNGMIPNNANCPLLYYKNVIDEHGDTEKILSYNN</sequence>
<accession>A0A3E0AUM2</accession>
<dbReference type="RefSeq" id="WP_162842333.1">
    <property type="nucleotide sequence ID" value="NZ_CBCSHX010000004.1"/>
</dbReference>
<evidence type="ECO:0000313" key="2">
    <source>
        <dbReference type="Proteomes" id="UP000257076"/>
    </source>
</evidence>
<dbReference type="AlphaFoldDB" id="A0A3E0AUM2"/>
<gene>
    <name evidence="1" type="ORF">DFR63_1844</name>
</gene>
<dbReference type="Proteomes" id="UP000257076">
    <property type="component" value="Unassembled WGS sequence"/>
</dbReference>
<protein>
    <submittedName>
        <fullName evidence="1">Uncharacterized protein</fullName>
    </submittedName>
</protein>